<protein>
    <submittedName>
        <fullName evidence="3">Heavy-metal-associated domain-containing protein</fullName>
    </submittedName>
</protein>
<reference evidence="3 4" key="1">
    <citation type="submission" date="2023-04" db="EMBL/GenBank/DDBJ databases">
        <title>Draft genome sequence of Saccharopolyspora sp. TS4A08 isolated from sweet potato rhizospheric soil.</title>
        <authorList>
            <person name="Suksaard P."/>
            <person name="Duangmal K."/>
        </authorList>
    </citation>
    <scope>NUCLEOTIDE SEQUENCE [LARGE SCALE GENOMIC DNA]</scope>
    <source>
        <strain evidence="3 4">TS4A08</strain>
    </source>
</reference>
<dbReference type="Gene3D" id="3.30.70.100">
    <property type="match status" value="1"/>
</dbReference>
<dbReference type="PROSITE" id="PS50846">
    <property type="entry name" value="HMA_2"/>
    <property type="match status" value="1"/>
</dbReference>
<dbReference type="InterPro" id="IPR017969">
    <property type="entry name" value="Heavy-metal-associated_CS"/>
</dbReference>
<evidence type="ECO:0000313" key="3">
    <source>
        <dbReference type="EMBL" id="MDI2032209.1"/>
    </source>
</evidence>
<dbReference type="SUPFAM" id="SSF55008">
    <property type="entry name" value="HMA, heavy metal-associated domain"/>
    <property type="match status" value="1"/>
</dbReference>
<organism evidence="3 4">
    <name type="scientific">Saccharopolyspora ipomoeae</name>
    <dbReference type="NCBI Taxonomy" id="3042027"/>
    <lineage>
        <taxon>Bacteria</taxon>
        <taxon>Bacillati</taxon>
        <taxon>Actinomycetota</taxon>
        <taxon>Actinomycetes</taxon>
        <taxon>Pseudonocardiales</taxon>
        <taxon>Pseudonocardiaceae</taxon>
        <taxon>Saccharopolyspora</taxon>
    </lineage>
</organism>
<dbReference type="Pfam" id="PF00403">
    <property type="entry name" value="HMA"/>
    <property type="match status" value="1"/>
</dbReference>
<gene>
    <name evidence="3" type="ORF">QFW96_26565</name>
</gene>
<keyword evidence="4" id="KW-1185">Reference proteome</keyword>
<dbReference type="PROSITE" id="PS01047">
    <property type="entry name" value="HMA_1"/>
    <property type="match status" value="1"/>
</dbReference>
<dbReference type="CDD" id="cd00371">
    <property type="entry name" value="HMA"/>
    <property type="match status" value="1"/>
</dbReference>
<dbReference type="RefSeq" id="WP_281458467.1">
    <property type="nucleotide sequence ID" value="NZ_JASAOF010000026.1"/>
</dbReference>
<dbReference type="InterPro" id="IPR036163">
    <property type="entry name" value="HMA_dom_sf"/>
</dbReference>
<dbReference type="PRINTS" id="PR00944">
    <property type="entry name" value="CUEXPORT"/>
</dbReference>
<accession>A0ABT6PW22</accession>
<dbReference type="InterPro" id="IPR000428">
    <property type="entry name" value="Cu-bd"/>
</dbReference>
<comment type="caution">
    <text evidence="3">The sequence shown here is derived from an EMBL/GenBank/DDBJ whole genome shotgun (WGS) entry which is preliminary data.</text>
</comment>
<dbReference type="InterPro" id="IPR006121">
    <property type="entry name" value="HMA_dom"/>
</dbReference>
<evidence type="ECO:0000259" key="2">
    <source>
        <dbReference type="PROSITE" id="PS50846"/>
    </source>
</evidence>
<evidence type="ECO:0000313" key="4">
    <source>
        <dbReference type="Proteomes" id="UP001237595"/>
    </source>
</evidence>
<keyword evidence="1" id="KW-0479">Metal-binding</keyword>
<sequence length="66" mass="6728">MSETTYHVTGMTCQHCVASVTEEVGAVDGVTDVRVDLPTGAVTVVGSAEEAAVRAAVEEAGYELAS</sequence>
<evidence type="ECO:0000256" key="1">
    <source>
        <dbReference type="ARBA" id="ARBA00022723"/>
    </source>
</evidence>
<name>A0ABT6PW22_9PSEU</name>
<dbReference type="EMBL" id="JASAOF010000026">
    <property type="protein sequence ID" value="MDI2032209.1"/>
    <property type="molecule type" value="Genomic_DNA"/>
</dbReference>
<dbReference type="Proteomes" id="UP001237595">
    <property type="component" value="Unassembled WGS sequence"/>
</dbReference>
<proteinExistence type="predicted"/>
<feature type="domain" description="HMA" evidence="2">
    <location>
        <begin position="2"/>
        <end position="65"/>
    </location>
</feature>